<evidence type="ECO:0000256" key="1">
    <source>
        <dbReference type="SAM" id="Phobius"/>
    </source>
</evidence>
<name>K0I8Y1_NITGG</name>
<feature type="transmembrane region" description="Helical" evidence="1">
    <location>
        <begin position="20"/>
        <end position="36"/>
    </location>
</feature>
<proteinExistence type="predicted"/>
<protein>
    <submittedName>
        <fullName evidence="2">Uncharacterized protein</fullName>
    </submittedName>
</protein>
<dbReference type="Proteomes" id="UP000008037">
    <property type="component" value="Chromosome"/>
</dbReference>
<dbReference type="AlphaFoldDB" id="K0I8Y1"/>
<evidence type="ECO:0000313" key="3">
    <source>
        <dbReference type="Proteomes" id="UP000008037"/>
    </source>
</evidence>
<keyword evidence="1" id="KW-0472">Membrane</keyword>
<gene>
    <name evidence="2" type="ordered locus">Ngar_c07740</name>
</gene>
<dbReference type="EMBL" id="CP002408">
    <property type="protein sequence ID" value="AFU57716.1"/>
    <property type="molecule type" value="Genomic_DNA"/>
</dbReference>
<organism evidence="2 3">
    <name type="scientific">Nitrososphaera gargensis (strain Ga9.2)</name>
    <dbReference type="NCBI Taxonomy" id="1237085"/>
    <lineage>
        <taxon>Archaea</taxon>
        <taxon>Nitrososphaerota</taxon>
        <taxon>Nitrososphaeria</taxon>
        <taxon>Nitrososphaerales</taxon>
        <taxon>Nitrososphaeraceae</taxon>
        <taxon>Nitrososphaera</taxon>
    </lineage>
</organism>
<evidence type="ECO:0000313" key="2">
    <source>
        <dbReference type="EMBL" id="AFU57716.1"/>
    </source>
</evidence>
<sequence length="37" mass="4316">MHSYRQLRPCDRMKNRFSPLIACLPGVLLLICIPFVN</sequence>
<dbReference type="BioCyc" id="CNIT1237085:G1324-772-MONOMER"/>
<keyword evidence="1" id="KW-0812">Transmembrane</keyword>
<accession>K0I8Y1</accession>
<dbReference type="KEGG" id="nga:Ngar_c07740"/>
<dbReference type="HOGENOM" id="CLU_3338593_0_0_2"/>
<reference evidence="2 3" key="1">
    <citation type="journal article" date="2012" name="Environ. Microbiol.">
        <title>The genome of the ammonia-oxidizing Candidatus Nitrososphaera gargensis: insights into metabolic versatility and environmental adaptations.</title>
        <authorList>
            <person name="Spang A."/>
            <person name="Poehlein A."/>
            <person name="Offre P."/>
            <person name="Zumbragel S."/>
            <person name="Haider S."/>
            <person name="Rychlik N."/>
            <person name="Nowka B."/>
            <person name="Schmeisser C."/>
            <person name="Lebedeva E.V."/>
            <person name="Rattei T."/>
            <person name="Bohm C."/>
            <person name="Schmid M."/>
            <person name="Galushko A."/>
            <person name="Hatzenpichler R."/>
            <person name="Weinmaier T."/>
            <person name="Daniel R."/>
            <person name="Schleper C."/>
            <person name="Spieck E."/>
            <person name="Streit W."/>
            <person name="Wagner M."/>
        </authorList>
    </citation>
    <scope>NUCLEOTIDE SEQUENCE [LARGE SCALE GENOMIC DNA]</scope>
    <source>
        <strain evidence="3">Ga9.2</strain>
    </source>
</reference>
<keyword evidence="1" id="KW-1133">Transmembrane helix</keyword>
<dbReference type="InParanoid" id="K0I8Y1"/>
<keyword evidence="3" id="KW-1185">Reference proteome</keyword>